<evidence type="ECO:0008006" key="4">
    <source>
        <dbReference type="Google" id="ProtNLM"/>
    </source>
</evidence>
<organism evidence="2 3">
    <name type="scientific">Brachyspira innocens</name>
    <dbReference type="NCBI Taxonomy" id="13264"/>
    <lineage>
        <taxon>Bacteria</taxon>
        <taxon>Pseudomonadati</taxon>
        <taxon>Spirochaetota</taxon>
        <taxon>Spirochaetia</taxon>
        <taxon>Brachyspirales</taxon>
        <taxon>Brachyspiraceae</taxon>
        <taxon>Brachyspira</taxon>
    </lineage>
</organism>
<dbReference type="RefSeq" id="WP_304384303.1">
    <property type="nucleotide sequence ID" value="NZ_JAUPBL010000007.1"/>
</dbReference>
<keyword evidence="3" id="KW-1185">Reference proteome</keyword>
<dbReference type="Proteomes" id="UP001175147">
    <property type="component" value="Unassembled WGS sequence"/>
</dbReference>
<keyword evidence="1" id="KW-0732">Signal</keyword>
<evidence type="ECO:0000313" key="2">
    <source>
        <dbReference type="EMBL" id="MDO7021324.1"/>
    </source>
</evidence>
<reference evidence="2" key="1">
    <citation type="submission" date="2023-07" db="EMBL/GenBank/DDBJ databases">
        <title>Mucosal microbiota of week-old chicken and adult hens.</title>
        <authorList>
            <person name="Volf J."/>
            <person name="Karasova D."/>
            <person name="Crhanova M."/>
            <person name="Faldynova M."/>
            <person name="Prikrylova H."/>
            <person name="Zeman M."/>
            <person name="Babak V."/>
            <person name="Rajova J."/>
            <person name="Rychlik I."/>
        </authorList>
    </citation>
    <scope>NUCLEOTIDE SEQUENCE</scope>
    <source>
        <strain evidence="2">ET902</strain>
    </source>
</reference>
<accession>A0ABT8YZK5</accession>
<name>A0ABT8YZK5_9SPIR</name>
<feature type="signal peptide" evidence="1">
    <location>
        <begin position="1"/>
        <end position="22"/>
    </location>
</feature>
<dbReference type="PROSITE" id="PS51257">
    <property type="entry name" value="PROKAR_LIPOPROTEIN"/>
    <property type="match status" value="1"/>
</dbReference>
<gene>
    <name evidence="2" type="ORF">Q5M86_11135</name>
</gene>
<dbReference type="EMBL" id="JAUPBM010000180">
    <property type="protein sequence ID" value="MDO7021324.1"/>
    <property type="molecule type" value="Genomic_DNA"/>
</dbReference>
<proteinExistence type="predicted"/>
<protein>
    <recommendedName>
        <fullName evidence="4">Lipoprotein</fullName>
    </recommendedName>
</protein>
<comment type="caution">
    <text evidence="2">The sequence shown here is derived from an EMBL/GenBank/DDBJ whole genome shotgun (WGS) entry which is preliminary data.</text>
</comment>
<sequence>MKKILQIALVLTALALFSTACSKVRTTNLIGTYKSGSSTMSVSSDGDVSFSIASDATGVLSSLNGIYGGLIPWDLTAEKQSYDYSFESEKQVYIPPTDGSGSGTYDNYKVNVSLNFTKDNETVNCKVTITVPEGKGESGSVTFSK</sequence>
<feature type="chain" id="PRO_5046705991" description="Lipoprotein" evidence="1">
    <location>
        <begin position="23"/>
        <end position="145"/>
    </location>
</feature>
<evidence type="ECO:0000313" key="3">
    <source>
        <dbReference type="Proteomes" id="UP001175147"/>
    </source>
</evidence>
<evidence type="ECO:0000256" key="1">
    <source>
        <dbReference type="SAM" id="SignalP"/>
    </source>
</evidence>